<proteinExistence type="inferred from homology"/>
<evidence type="ECO:0000256" key="7">
    <source>
        <dbReference type="ARBA" id="ARBA00049309"/>
    </source>
</evidence>
<dbReference type="EC" id="4.1.1.19" evidence="3"/>
<dbReference type="AlphaFoldDB" id="A0A1D8S1V3"/>
<evidence type="ECO:0000313" key="8">
    <source>
        <dbReference type="EMBL" id="AOW79339.1"/>
    </source>
</evidence>
<evidence type="ECO:0000256" key="3">
    <source>
        <dbReference type="ARBA" id="ARBA00012426"/>
    </source>
</evidence>
<evidence type="ECO:0000313" key="10">
    <source>
        <dbReference type="Proteomes" id="UP000185608"/>
    </source>
</evidence>
<dbReference type="GeneID" id="30416657"/>
<dbReference type="SUPFAM" id="SSF56271">
    <property type="entry name" value="Pyruvoyl-dependent histidine and arginine decarboxylases"/>
    <property type="match status" value="1"/>
</dbReference>
<accession>A0A1J1A915</accession>
<dbReference type="PATRIC" id="fig|1855411.3.peg.129"/>
<keyword evidence="4" id="KW-0210">Decarboxylase</keyword>
<accession>A0A1D8S1V3</accession>
<gene>
    <name evidence="9" type="primary">pdaD</name>
    <name evidence="9" type="ORF">HSR6_0130</name>
    <name evidence="8" type="ORF">HTSR_0131</name>
</gene>
<organism evidence="8 10">
    <name type="scientific">Halodesulfurarchaeum formicicum</name>
    <dbReference type="NCBI Taxonomy" id="1873524"/>
    <lineage>
        <taxon>Archaea</taxon>
        <taxon>Methanobacteriati</taxon>
        <taxon>Methanobacteriota</taxon>
        <taxon>Stenosarchaea group</taxon>
        <taxon>Halobacteria</taxon>
        <taxon>Halobacteriales</taxon>
        <taxon>Halobacteriaceae</taxon>
        <taxon>Halodesulfurarchaeum</taxon>
    </lineage>
</organism>
<dbReference type="InterPro" id="IPR002724">
    <property type="entry name" value="Pyruvoyl-dep_arg_deCO2ase"/>
</dbReference>
<keyword evidence="5 8" id="KW-0456">Lyase</keyword>
<dbReference type="Gene3D" id="3.50.20.10">
    <property type="entry name" value="Pyruvoyl-Dependent Histidine Decarboxylase, subunit B"/>
    <property type="match status" value="1"/>
</dbReference>
<dbReference type="SFLD" id="SFLDG01170">
    <property type="entry name" value="Pyruvoyl-dependent_arginine_de"/>
    <property type="match status" value="1"/>
</dbReference>
<comment type="similarity">
    <text evidence="2">Belongs to the PdaD family.</text>
</comment>
<keyword evidence="11" id="KW-1185">Reference proteome</keyword>
<evidence type="ECO:0000256" key="4">
    <source>
        <dbReference type="ARBA" id="ARBA00022793"/>
    </source>
</evidence>
<reference evidence="9" key="3">
    <citation type="journal article" date="2017" name="ISME J.">
        <title>Discovery of anaerobic lithoheterotrophic haloarchaea, ubiquitous in hypersaline habitats.</title>
        <authorList>
            <person name="Sorokin D.Y."/>
            <person name="Messina E."/>
            <person name="Smedile F."/>
            <person name="Roman P."/>
            <person name="Damste J.S.S."/>
            <person name="Ciordia S."/>
            <person name="Mena M.C."/>
            <person name="Ferrer M."/>
            <person name="Golyshin P.N."/>
            <person name="Kublanov I.V."/>
            <person name="Samarov N.I."/>
            <person name="Toshchakov S.V."/>
            <person name="La Cono V."/>
            <person name="Yakimov M.M."/>
        </authorList>
    </citation>
    <scope>NUCLEOTIDE SEQUENCE</scope>
    <source>
        <strain evidence="9">HSR6</strain>
    </source>
</reference>
<dbReference type="EMBL" id="CP016804">
    <property type="protein sequence ID" value="APE94604.1"/>
    <property type="molecule type" value="Genomic_DNA"/>
</dbReference>
<dbReference type="GO" id="GO:0006527">
    <property type="term" value="P:L-arginine catabolic process"/>
    <property type="evidence" value="ECO:0007669"/>
    <property type="project" value="InterPro"/>
</dbReference>
<dbReference type="STRING" id="1873524.HSR6_0130"/>
<evidence type="ECO:0000256" key="5">
    <source>
        <dbReference type="ARBA" id="ARBA00023239"/>
    </source>
</evidence>
<protein>
    <recommendedName>
        <fullName evidence="3">arginine decarboxylase</fullName>
        <ecNumber evidence="3">4.1.1.19</ecNumber>
    </recommendedName>
</protein>
<name>A0A1D8S1V3_9EURY</name>
<evidence type="ECO:0000256" key="1">
    <source>
        <dbReference type="ARBA" id="ARBA00001928"/>
    </source>
</evidence>
<dbReference type="PANTHER" id="PTHR40438">
    <property type="entry name" value="PYRUVOYL-DEPENDENT ARGININE DECARBOXYLASE"/>
    <property type="match status" value="1"/>
</dbReference>
<dbReference type="OrthoDB" id="30748at2157"/>
<evidence type="ECO:0000256" key="2">
    <source>
        <dbReference type="ARBA" id="ARBA00007412"/>
    </source>
</evidence>
<keyword evidence="6" id="KW-0670">Pyruvate</keyword>
<evidence type="ECO:0000313" key="11">
    <source>
        <dbReference type="Proteomes" id="UP000186165"/>
    </source>
</evidence>
<dbReference type="Proteomes" id="UP000185608">
    <property type="component" value="Chromosome"/>
</dbReference>
<reference evidence="11" key="2">
    <citation type="submission" date="2016-08" db="EMBL/GenBank/DDBJ databases">
        <title>Discovery of first anaerobic lithoheterotrophic haloarchae widely represented in hypersaline habitats.</title>
        <authorList>
            <person name="Sorokin D.Y."/>
            <person name="Kublanov I.V."/>
            <person name="Roman P."/>
            <person name="Sinninghe Damste J.S."/>
            <person name="Golyshin P.N."/>
            <person name="Rojo D."/>
            <person name="Ciordia S."/>
            <person name="Mena Md.C."/>
            <person name="Ferrer M."/>
            <person name="Smedile F."/>
            <person name="Messina E."/>
            <person name="La Cono V."/>
            <person name="Yakimov M.M."/>
        </authorList>
    </citation>
    <scope>NUCLEOTIDE SEQUENCE [LARGE SCALE GENOMIC DNA]</scope>
    <source>
        <strain evidence="11">HSR6</strain>
    </source>
</reference>
<comment type="cofactor">
    <cofactor evidence="1">
        <name>pyruvate</name>
        <dbReference type="ChEBI" id="CHEBI:15361"/>
    </cofactor>
</comment>
<comment type="catalytic activity">
    <reaction evidence="7">
        <text>L-arginine + H(+) = agmatine + CO2</text>
        <dbReference type="Rhea" id="RHEA:17641"/>
        <dbReference type="ChEBI" id="CHEBI:15378"/>
        <dbReference type="ChEBI" id="CHEBI:16526"/>
        <dbReference type="ChEBI" id="CHEBI:32682"/>
        <dbReference type="ChEBI" id="CHEBI:58145"/>
        <dbReference type="EC" id="4.1.1.19"/>
    </reaction>
</comment>
<dbReference type="KEGG" id="halh:HTSR_0131"/>
<dbReference type="Proteomes" id="UP000186165">
    <property type="component" value="Chromosome"/>
</dbReference>
<dbReference type="GO" id="GO:0008792">
    <property type="term" value="F:arginine decarboxylase activity"/>
    <property type="evidence" value="ECO:0007669"/>
    <property type="project" value="UniProtKB-EC"/>
</dbReference>
<dbReference type="InterPro" id="IPR016104">
    <property type="entry name" value="Pyr-dep_his/arg-deCO2ase"/>
</dbReference>
<dbReference type="KEGG" id="hhsr:HSR6_0130"/>
<evidence type="ECO:0000256" key="6">
    <source>
        <dbReference type="ARBA" id="ARBA00023317"/>
    </source>
</evidence>
<reference evidence="8 10" key="1">
    <citation type="submission" date="2016-06" db="EMBL/GenBank/DDBJ databases">
        <title>Discovery of anaerobic lithoheterotrophic haloarchaeon capable of sulfur respiration by hydrogen and formate.</title>
        <authorList>
            <person name="Sorokin D.Y."/>
            <person name="Kublanov I.V."/>
            <person name="Roman P."/>
            <person name="Sinninghe Damste J.S."/>
            <person name="Golyshin P.N."/>
            <person name="Rojo D."/>
            <person name="Ciordia S."/>
            <person name="Mena Md.C."/>
            <person name="Ferrer M."/>
            <person name="Smedile F."/>
            <person name="Messina E."/>
            <person name="La Cono V."/>
            <person name="Yakimov M.M."/>
        </authorList>
    </citation>
    <scope>NUCLEOTIDE SEQUENCE [LARGE SCALE GENOMIC DNA]</scope>
    <source>
        <strain evidence="8 10">HTSR1</strain>
    </source>
</reference>
<dbReference type="PANTHER" id="PTHR40438:SF1">
    <property type="entry name" value="PYRUVOYL-DEPENDENT ARGININE DECARBOXYLASE"/>
    <property type="match status" value="1"/>
</dbReference>
<dbReference type="EMBL" id="CP016070">
    <property type="protein sequence ID" value="AOW79339.1"/>
    <property type="molecule type" value="Genomic_DNA"/>
</dbReference>
<dbReference type="RefSeq" id="WP_070364117.1">
    <property type="nucleotide sequence ID" value="NZ_CP016070.1"/>
</dbReference>
<evidence type="ECO:0000313" key="9">
    <source>
        <dbReference type="EMBL" id="APE94604.1"/>
    </source>
</evidence>
<dbReference type="SFLD" id="SFLDS00055">
    <property type="entry name" value="Pyruvoyl-Dependent_Histidine/A"/>
    <property type="match status" value="1"/>
</dbReference>
<dbReference type="Pfam" id="PF01862">
    <property type="entry name" value="PvlArgDC"/>
    <property type="match status" value="1"/>
</dbReference>
<sequence>MGQIRIVWGTGRGPTETAAYDAALAAANVHNYNLVAVSSVIPADATVSRVGTAPDLGPIGHRLTVVEAATTVAGPGVASAGLAWTTGDGPGLFYESAGPTDRATVEARVREGIAAGQDLRDWEMDGPAVETTSIEAESGEYAASVVIAAYGTAEPIL</sequence>
<dbReference type="InterPro" id="IPR016105">
    <property type="entry name" value="Pyr-dep_his/arg-deCO2ase_sand"/>
</dbReference>